<organism evidence="2 3">
    <name type="scientific">Vespula pensylvanica</name>
    <name type="common">Western yellow jacket</name>
    <name type="synonym">Wasp</name>
    <dbReference type="NCBI Taxonomy" id="30213"/>
    <lineage>
        <taxon>Eukaryota</taxon>
        <taxon>Metazoa</taxon>
        <taxon>Ecdysozoa</taxon>
        <taxon>Arthropoda</taxon>
        <taxon>Hexapoda</taxon>
        <taxon>Insecta</taxon>
        <taxon>Pterygota</taxon>
        <taxon>Neoptera</taxon>
        <taxon>Endopterygota</taxon>
        <taxon>Hymenoptera</taxon>
        <taxon>Apocrita</taxon>
        <taxon>Aculeata</taxon>
        <taxon>Vespoidea</taxon>
        <taxon>Vespidae</taxon>
        <taxon>Vespinae</taxon>
        <taxon>Vespula</taxon>
    </lineage>
</organism>
<sequence length="69" mass="8042">MMPGRSRRIDLPESENAMEVPREQGKFQKWRMSRLPGLFAYHLFSSKILKDKCGTMKAKLTASIREEVE</sequence>
<proteinExistence type="predicted"/>
<dbReference type="EMBL" id="JACSDY010000018">
    <property type="protein sequence ID" value="KAF7400235.1"/>
    <property type="molecule type" value="Genomic_DNA"/>
</dbReference>
<name>A0A834N8Z6_VESPE</name>
<gene>
    <name evidence="2" type="ORF">H0235_015972</name>
</gene>
<evidence type="ECO:0000256" key="1">
    <source>
        <dbReference type="SAM" id="MobiDB-lite"/>
    </source>
</evidence>
<protein>
    <submittedName>
        <fullName evidence="2">Uncharacterized protein</fullName>
    </submittedName>
</protein>
<reference evidence="2" key="1">
    <citation type="journal article" date="2020" name="G3 (Bethesda)">
        <title>High-Quality Assemblies for Three Invasive Social Wasps from the &lt;i&gt;Vespula&lt;/i&gt; Genus.</title>
        <authorList>
            <person name="Harrop T.W.R."/>
            <person name="Guhlin J."/>
            <person name="McLaughlin G.M."/>
            <person name="Permina E."/>
            <person name="Stockwell P."/>
            <person name="Gilligan J."/>
            <person name="Le Lec M.F."/>
            <person name="Gruber M.A.M."/>
            <person name="Quinn O."/>
            <person name="Lovegrove M."/>
            <person name="Duncan E.J."/>
            <person name="Remnant E.J."/>
            <person name="Van Eeckhoven J."/>
            <person name="Graham B."/>
            <person name="Knapp R.A."/>
            <person name="Langford K.W."/>
            <person name="Kronenberg Z."/>
            <person name="Press M.O."/>
            <person name="Eacker S.M."/>
            <person name="Wilson-Rankin E.E."/>
            <person name="Purcell J."/>
            <person name="Lester P.J."/>
            <person name="Dearden P.K."/>
        </authorList>
    </citation>
    <scope>NUCLEOTIDE SEQUENCE</scope>
    <source>
        <strain evidence="2">Volc-1</strain>
    </source>
</reference>
<feature type="region of interest" description="Disordered" evidence="1">
    <location>
        <begin position="1"/>
        <end position="22"/>
    </location>
</feature>
<accession>A0A834N8Z6</accession>
<evidence type="ECO:0000313" key="2">
    <source>
        <dbReference type="EMBL" id="KAF7400235.1"/>
    </source>
</evidence>
<dbReference type="Proteomes" id="UP000600918">
    <property type="component" value="Unassembled WGS sequence"/>
</dbReference>
<evidence type="ECO:0000313" key="3">
    <source>
        <dbReference type="Proteomes" id="UP000600918"/>
    </source>
</evidence>
<keyword evidence="3" id="KW-1185">Reference proteome</keyword>
<dbReference type="AlphaFoldDB" id="A0A834N8Z6"/>
<comment type="caution">
    <text evidence="2">The sequence shown here is derived from an EMBL/GenBank/DDBJ whole genome shotgun (WGS) entry which is preliminary data.</text>
</comment>